<feature type="transmembrane region" description="Helical" evidence="13">
    <location>
        <begin position="16"/>
        <end position="37"/>
    </location>
</feature>
<dbReference type="InterPro" id="IPR050790">
    <property type="entry name" value="ExbB/TolQ_transport"/>
</dbReference>
<dbReference type="EMBL" id="CP089977">
    <property type="protein sequence ID" value="UXZ04916.1"/>
    <property type="molecule type" value="Genomic_DNA"/>
</dbReference>
<comment type="subunit">
    <text evidence="2">The accessory proteins ExbB and ExbD seem to form a complex with TonB.</text>
</comment>
<keyword evidence="9 13" id="KW-1133">Transmembrane helix</keyword>
<evidence type="ECO:0000256" key="10">
    <source>
        <dbReference type="ARBA" id="ARBA00023136"/>
    </source>
</evidence>
<accession>A0ABY6F4A3</accession>
<reference evidence="15" key="1">
    <citation type="submission" date="2021-12" db="EMBL/GenBank/DDBJ databases">
        <title>taxonomy of Moraxella sp. ZY201224.</title>
        <authorList>
            <person name="Li F."/>
        </authorList>
    </citation>
    <scope>NUCLEOTIDE SEQUENCE</scope>
    <source>
        <strain evidence="15">ZY201224</strain>
    </source>
</reference>
<comment type="similarity">
    <text evidence="12">Belongs to the exbB/tolQ family.</text>
</comment>
<evidence type="ECO:0000259" key="14">
    <source>
        <dbReference type="Pfam" id="PF01618"/>
    </source>
</evidence>
<name>A0ABY6F4A3_9GAMM</name>
<keyword evidence="10 13" id="KW-0472">Membrane</keyword>
<feature type="transmembrane region" description="Helical" evidence="13">
    <location>
        <begin position="139"/>
        <end position="159"/>
    </location>
</feature>
<keyword evidence="7 13" id="KW-0812">Transmembrane</keyword>
<evidence type="ECO:0000256" key="5">
    <source>
        <dbReference type="ARBA" id="ARBA00022475"/>
    </source>
</evidence>
<evidence type="ECO:0000256" key="7">
    <source>
        <dbReference type="ARBA" id="ARBA00022692"/>
    </source>
</evidence>
<evidence type="ECO:0000256" key="13">
    <source>
        <dbReference type="SAM" id="Phobius"/>
    </source>
</evidence>
<dbReference type="Pfam" id="PF01618">
    <property type="entry name" value="MotA_ExbB"/>
    <property type="match status" value="1"/>
</dbReference>
<dbReference type="Proteomes" id="UP001063782">
    <property type="component" value="Chromosome"/>
</dbReference>
<keyword evidence="16" id="KW-1185">Reference proteome</keyword>
<keyword evidence="4 12" id="KW-0813">Transport</keyword>
<dbReference type="InterPro" id="IPR002898">
    <property type="entry name" value="MotA_ExbB_proton_chnl"/>
</dbReference>
<evidence type="ECO:0000256" key="4">
    <source>
        <dbReference type="ARBA" id="ARBA00022448"/>
    </source>
</evidence>
<keyword evidence="5" id="KW-1003">Cell membrane</keyword>
<protein>
    <recommendedName>
        <fullName evidence="3">Biopolymer transport protein ExbB</fullName>
    </recommendedName>
</protein>
<evidence type="ECO:0000313" key="15">
    <source>
        <dbReference type="EMBL" id="UXZ04916.1"/>
    </source>
</evidence>
<dbReference type="RefSeq" id="WP_263076417.1">
    <property type="nucleotide sequence ID" value="NZ_CP089977.1"/>
</dbReference>
<keyword evidence="6" id="KW-0997">Cell inner membrane</keyword>
<evidence type="ECO:0000256" key="3">
    <source>
        <dbReference type="ARBA" id="ARBA00022093"/>
    </source>
</evidence>
<evidence type="ECO:0000256" key="1">
    <source>
        <dbReference type="ARBA" id="ARBA00004429"/>
    </source>
</evidence>
<feature type="transmembrane region" description="Helical" evidence="13">
    <location>
        <begin position="92"/>
        <end position="119"/>
    </location>
</feature>
<gene>
    <name evidence="15" type="ORF">LU297_00195</name>
</gene>
<evidence type="ECO:0000256" key="8">
    <source>
        <dbReference type="ARBA" id="ARBA00022927"/>
    </source>
</evidence>
<evidence type="ECO:0000256" key="12">
    <source>
        <dbReference type="RuleBase" id="RU004057"/>
    </source>
</evidence>
<evidence type="ECO:0000256" key="6">
    <source>
        <dbReference type="ARBA" id="ARBA00022519"/>
    </source>
</evidence>
<sequence length="184" mass="19965">MDFAFYWSHTDAVSKTLFFILLALSLVSWVVGIVRLVQSKQMAGTIDEQLNQAMKSIEPELAGLEFNQKKMATEQRLLQQIARHRFELEKGLPILGTTASIAPFIGLFGTVWGIFHALHSIGATGQAGLAQVAGPVGEALIMTGLGLAVAIPAVIFYNISTRINKRALHIATDTAHQILARTAL</sequence>
<evidence type="ECO:0000256" key="2">
    <source>
        <dbReference type="ARBA" id="ARBA00011471"/>
    </source>
</evidence>
<dbReference type="PANTHER" id="PTHR30625">
    <property type="entry name" value="PROTEIN TOLQ"/>
    <property type="match status" value="1"/>
</dbReference>
<organism evidence="15 16">
    <name type="scientific">Moraxella nasicaprae</name>
    <dbReference type="NCBI Taxonomy" id="2904122"/>
    <lineage>
        <taxon>Bacteria</taxon>
        <taxon>Pseudomonadati</taxon>
        <taxon>Pseudomonadota</taxon>
        <taxon>Gammaproteobacteria</taxon>
        <taxon>Moraxellales</taxon>
        <taxon>Moraxellaceae</taxon>
        <taxon>Moraxella</taxon>
    </lineage>
</organism>
<feature type="domain" description="MotA/TolQ/ExbB proton channel" evidence="14">
    <location>
        <begin position="65"/>
        <end position="168"/>
    </location>
</feature>
<proteinExistence type="inferred from homology"/>
<keyword evidence="8 12" id="KW-0653">Protein transport</keyword>
<evidence type="ECO:0000313" key="16">
    <source>
        <dbReference type="Proteomes" id="UP001063782"/>
    </source>
</evidence>
<evidence type="ECO:0000256" key="9">
    <source>
        <dbReference type="ARBA" id="ARBA00022989"/>
    </source>
</evidence>
<comment type="function">
    <text evidence="11">Involved in the TonB-dependent energy-dependent transport of various receptor-bound substrates. Protects ExbD from proteolytic degradation and functionally stabilizes TonB.</text>
</comment>
<evidence type="ECO:0000256" key="11">
    <source>
        <dbReference type="ARBA" id="ARBA00024816"/>
    </source>
</evidence>
<comment type="subcellular location">
    <subcellularLocation>
        <location evidence="1">Cell inner membrane</location>
        <topology evidence="1">Multi-pass membrane protein</topology>
    </subcellularLocation>
    <subcellularLocation>
        <location evidence="12">Membrane</location>
        <topology evidence="12">Multi-pass membrane protein</topology>
    </subcellularLocation>
</comment>
<dbReference type="PANTHER" id="PTHR30625:SF14">
    <property type="entry name" value="BIOPOLYMER TRANSPORT PROTEIN EXBB"/>
    <property type="match status" value="1"/>
</dbReference>